<evidence type="ECO:0000259" key="4">
    <source>
        <dbReference type="Pfam" id="PF07687"/>
    </source>
</evidence>
<dbReference type="Gene3D" id="3.30.70.360">
    <property type="match status" value="1"/>
</dbReference>
<dbReference type="NCBIfam" id="NF005914">
    <property type="entry name" value="PRK07907.1"/>
    <property type="match status" value="1"/>
</dbReference>
<keyword evidence="3" id="KW-0378">Hydrolase</keyword>
<gene>
    <name evidence="5" type="ORF">BpJC7_01440</name>
</gene>
<evidence type="ECO:0000256" key="3">
    <source>
        <dbReference type="ARBA" id="ARBA00022801"/>
    </source>
</evidence>
<organism evidence="5 6">
    <name type="scientific">Weizmannia acidilactici</name>
    <dbReference type="NCBI Taxonomy" id="2607726"/>
    <lineage>
        <taxon>Bacteria</taxon>
        <taxon>Bacillati</taxon>
        <taxon>Bacillota</taxon>
        <taxon>Bacilli</taxon>
        <taxon>Bacillales</taxon>
        <taxon>Bacillaceae</taxon>
        <taxon>Heyndrickxia</taxon>
    </lineage>
</organism>
<sequence length="459" mass="51366">MPQTYQQYLQEHREQHLKELFDFLKIPSISSLSEYKEDVRNAAEWLKAELEKTGMEHAEVMKTKGHPVVYADWLHADGKPTVLIYGHYDVQPVDPLNLWESDPFQPEIRDDKIYARGVSDDKGQIFMHVKAIDAFLQTDGKLPVNIKVLFEGEEEIGSPHLPAFVEEHKDLLAADLIVISDTGMPEKDKPTICYGLRGLCGLQINVKGATSDLHSGEYGGGVQNAATALVELLASFHDRDGKVLVEGFYDKVEELTAEEKEAFAKLQVDEEKLRKQLGVPELFGEKGYSYTERTSVRPTLEINGMQSGFTGEGLKTVLPSEAFAKMTCRLVPKQDPYEILELLKKHIHAHTPKGVTVTVTEFDKGYPYVTPLDHPAIQAAGRAYEKVYQVPVTYTRGGGSIPIVAAFDNILKLPVVLMGFALPTENAHAPNEHFHLENFGKGLETICAYWNELQTLIFS</sequence>
<keyword evidence="2" id="KW-0479">Metal-binding</keyword>
<keyword evidence="1" id="KW-0645">Protease</keyword>
<evidence type="ECO:0000313" key="6">
    <source>
        <dbReference type="Proteomes" id="UP000391919"/>
    </source>
</evidence>
<dbReference type="Gene3D" id="3.40.630.10">
    <property type="entry name" value="Zn peptidases"/>
    <property type="match status" value="1"/>
</dbReference>
<dbReference type="NCBIfam" id="NF006579">
    <property type="entry name" value="PRK09104.1"/>
    <property type="match status" value="1"/>
</dbReference>
<dbReference type="RefSeq" id="WP_151697603.1">
    <property type="nucleotide sequence ID" value="NZ_BKZP01000008.1"/>
</dbReference>
<dbReference type="CDD" id="cd05680">
    <property type="entry name" value="M20_dipept_like"/>
    <property type="match status" value="1"/>
</dbReference>
<dbReference type="Pfam" id="PF01546">
    <property type="entry name" value="Peptidase_M20"/>
    <property type="match status" value="1"/>
</dbReference>
<dbReference type="EMBL" id="BKZQ01000002">
    <property type="protein sequence ID" value="GER68841.1"/>
    <property type="molecule type" value="Genomic_DNA"/>
</dbReference>
<dbReference type="InterPro" id="IPR051458">
    <property type="entry name" value="Cyt/Met_Dipeptidase"/>
</dbReference>
<dbReference type="NCBIfam" id="NF005034">
    <property type="entry name" value="PRK06446.1"/>
    <property type="match status" value="1"/>
</dbReference>
<dbReference type="AlphaFoldDB" id="A0A5J4JAU1"/>
<dbReference type="InterPro" id="IPR002933">
    <property type="entry name" value="Peptidase_M20"/>
</dbReference>
<dbReference type="SUPFAM" id="SSF53187">
    <property type="entry name" value="Zn-dependent exopeptidases"/>
    <property type="match status" value="1"/>
</dbReference>
<accession>A0A5J4JAU1</accession>
<dbReference type="GO" id="GO:0008233">
    <property type="term" value="F:peptidase activity"/>
    <property type="evidence" value="ECO:0007669"/>
    <property type="project" value="UniProtKB-KW"/>
</dbReference>
<reference evidence="5 6" key="1">
    <citation type="submission" date="2019-09" db="EMBL/GenBank/DDBJ databases">
        <title>Draft genome sequence of Bacillus sp. JC-7.</title>
        <authorList>
            <person name="Tanaka N."/>
            <person name="Shiwa Y."/>
            <person name="Fujita N."/>
            <person name="Tanasupawat S."/>
        </authorList>
    </citation>
    <scope>NUCLEOTIDE SEQUENCE [LARGE SCALE GENOMIC DNA]</scope>
    <source>
        <strain evidence="5 6">JC-7</strain>
    </source>
</reference>
<comment type="caution">
    <text evidence="5">The sequence shown here is derived from an EMBL/GenBank/DDBJ whole genome shotgun (WGS) entry which is preliminary data.</text>
</comment>
<evidence type="ECO:0000256" key="1">
    <source>
        <dbReference type="ARBA" id="ARBA00022670"/>
    </source>
</evidence>
<name>A0A5J4JAU1_9BACI</name>
<dbReference type="GO" id="GO:0046872">
    <property type="term" value="F:metal ion binding"/>
    <property type="evidence" value="ECO:0007669"/>
    <property type="project" value="UniProtKB-KW"/>
</dbReference>
<dbReference type="Pfam" id="PF07687">
    <property type="entry name" value="M20_dimer"/>
    <property type="match status" value="1"/>
</dbReference>
<dbReference type="GO" id="GO:0006508">
    <property type="term" value="P:proteolysis"/>
    <property type="evidence" value="ECO:0007669"/>
    <property type="project" value="UniProtKB-KW"/>
</dbReference>
<dbReference type="PANTHER" id="PTHR43270:SF12">
    <property type="entry name" value="SUCCINYL-DIAMINOPIMELATE DESUCCINYLASE"/>
    <property type="match status" value="1"/>
</dbReference>
<evidence type="ECO:0000256" key="2">
    <source>
        <dbReference type="ARBA" id="ARBA00022723"/>
    </source>
</evidence>
<evidence type="ECO:0000313" key="5">
    <source>
        <dbReference type="EMBL" id="GER68841.1"/>
    </source>
</evidence>
<keyword evidence="6" id="KW-1185">Reference proteome</keyword>
<feature type="domain" description="Peptidase M20 dimerisation" evidence="4">
    <location>
        <begin position="194"/>
        <end position="354"/>
    </location>
</feature>
<dbReference type="InterPro" id="IPR011650">
    <property type="entry name" value="Peptidase_M20_dimer"/>
</dbReference>
<dbReference type="PANTHER" id="PTHR43270">
    <property type="entry name" value="BETA-ALA-HIS DIPEPTIDASE"/>
    <property type="match status" value="1"/>
</dbReference>
<dbReference type="NCBIfam" id="NF006053">
    <property type="entry name" value="PRK08201.1"/>
    <property type="match status" value="1"/>
</dbReference>
<protein>
    <submittedName>
        <fullName evidence="5">Peptidase M20</fullName>
    </submittedName>
</protein>
<dbReference type="Proteomes" id="UP000391919">
    <property type="component" value="Unassembled WGS sequence"/>
</dbReference>
<proteinExistence type="predicted"/>